<evidence type="ECO:0000256" key="1">
    <source>
        <dbReference type="SAM" id="MobiDB-lite"/>
    </source>
</evidence>
<accession>A0A085W651</accession>
<comment type="caution">
    <text evidence="2">The sequence shown here is derived from an EMBL/GenBank/DDBJ whole genome shotgun (WGS) entry which is preliminary data.</text>
</comment>
<evidence type="ECO:0000313" key="2">
    <source>
        <dbReference type="EMBL" id="KFE63164.1"/>
    </source>
</evidence>
<evidence type="ECO:0000313" key="3">
    <source>
        <dbReference type="Proteomes" id="UP000028725"/>
    </source>
</evidence>
<reference evidence="2 3" key="1">
    <citation type="submission" date="2014-04" db="EMBL/GenBank/DDBJ databases">
        <title>Genome assembly of Hyalangium minutum DSM 14724.</title>
        <authorList>
            <person name="Sharma G."/>
            <person name="Subramanian S."/>
        </authorList>
    </citation>
    <scope>NUCLEOTIDE SEQUENCE [LARGE SCALE GENOMIC DNA]</scope>
    <source>
        <strain evidence="2 3">DSM 14724</strain>
    </source>
</reference>
<gene>
    <name evidence="2" type="ORF">DB31_2757</name>
</gene>
<feature type="region of interest" description="Disordered" evidence="1">
    <location>
        <begin position="1"/>
        <end position="60"/>
    </location>
</feature>
<feature type="compositionally biased region" description="Polar residues" evidence="1">
    <location>
        <begin position="1"/>
        <end position="39"/>
    </location>
</feature>
<dbReference type="AlphaFoldDB" id="A0A085W651"/>
<name>A0A085W651_9BACT</name>
<keyword evidence="3" id="KW-1185">Reference proteome</keyword>
<sequence length="60" mass="6563">MTTSTFNDTNSSEHTSPPLFTTGLLSQADRQARPSTTEIIRNRDMAPKVVLAPHGGNTHR</sequence>
<dbReference type="EMBL" id="JMCB01000018">
    <property type="protein sequence ID" value="KFE63164.1"/>
    <property type="molecule type" value="Genomic_DNA"/>
</dbReference>
<dbReference type="STRING" id="394096.DB31_2757"/>
<dbReference type="Proteomes" id="UP000028725">
    <property type="component" value="Unassembled WGS sequence"/>
</dbReference>
<protein>
    <submittedName>
        <fullName evidence="2">Uncharacterized protein</fullName>
    </submittedName>
</protein>
<proteinExistence type="predicted"/>
<organism evidence="2 3">
    <name type="scientific">Hyalangium minutum</name>
    <dbReference type="NCBI Taxonomy" id="394096"/>
    <lineage>
        <taxon>Bacteria</taxon>
        <taxon>Pseudomonadati</taxon>
        <taxon>Myxococcota</taxon>
        <taxon>Myxococcia</taxon>
        <taxon>Myxococcales</taxon>
        <taxon>Cystobacterineae</taxon>
        <taxon>Archangiaceae</taxon>
        <taxon>Hyalangium</taxon>
    </lineage>
</organism>